<reference evidence="1" key="1">
    <citation type="submission" date="2019-11" db="UniProtKB">
        <authorList>
            <consortium name="WormBaseParasite"/>
        </authorList>
    </citation>
    <scope>IDENTIFICATION</scope>
</reference>
<dbReference type="WBParaSite" id="MCU_002584-RA">
    <property type="protein sequence ID" value="MCU_002584-RA"/>
    <property type="gene ID" value="MCU_002584"/>
</dbReference>
<proteinExistence type="predicted"/>
<accession>A0A5K3ERS9</accession>
<sequence length="80" mass="8914">ESTDSCLLQETCGYIFSNLIVVLLFDQFLHVSSEGTASLLFSRLQKANQLLEKADDFASEGILSKELPNFFDVLLNLPLC</sequence>
<dbReference type="AlphaFoldDB" id="A0A5K3ERS9"/>
<organism evidence="1">
    <name type="scientific">Mesocestoides corti</name>
    <name type="common">Flatworm</name>
    <dbReference type="NCBI Taxonomy" id="53468"/>
    <lineage>
        <taxon>Eukaryota</taxon>
        <taxon>Metazoa</taxon>
        <taxon>Spiralia</taxon>
        <taxon>Lophotrochozoa</taxon>
        <taxon>Platyhelminthes</taxon>
        <taxon>Cestoda</taxon>
        <taxon>Eucestoda</taxon>
        <taxon>Cyclophyllidea</taxon>
        <taxon>Mesocestoididae</taxon>
        <taxon>Mesocestoides</taxon>
    </lineage>
</organism>
<evidence type="ECO:0000313" key="1">
    <source>
        <dbReference type="WBParaSite" id="MCU_002584-RA"/>
    </source>
</evidence>
<protein>
    <submittedName>
        <fullName evidence="1">Nexin_C domain-containing protein</fullName>
    </submittedName>
</protein>
<name>A0A5K3ERS9_MESCO</name>